<evidence type="ECO:0000256" key="1">
    <source>
        <dbReference type="SAM" id="MobiDB-lite"/>
    </source>
</evidence>
<feature type="transmembrane region" description="Helical" evidence="2">
    <location>
        <begin position="109"/>
        <end position="138"/>
    </location>
</feature>
<proteinExistence type="predicted"/>
<evidence type="ECO:0000313" key="4">
    <source>
        <dbReference type="Proteomes" id="UP000324800"/>
    </source>
</evidence>
<reference evidence="3 4" key="1">
    <citation type="submission" date="2019-03" db="EMBL/GenBank/DDBJ databases">
        <title>Single cell metagenomics reveals metabolic interactions within the superorganism composed of flagellate Streblomastix strix and complex community of Bacteroidetes bacteria on its surface.</title>
        <authorList>
            <person name="Treitli S.C."/>
            <person name="Kolisko M."/>
            <person name="Husnik F."/>
            <person name="Keeling P."/>
            <person name="Hampl V."/>
        </authorList>
    </citation>
    <scope>NUCLEOTIDE SEQUENCE [LARGE SCALE GENOMIC DNA]</scope>
    <source>
        <strain evidence="3">ST1C</strain>
    </source>
</reference>
<keyword evidence="2" id="KW-0812">Transmembrane</keyword>
<dbReference type="EMBL" id="SNRW01031390">
    <property type="protein sequence ID" value="KAA6357448.1"/>
    <property type="molecule type" value="Genomic_DNA"/>
</dbReference>
<keyword evidence="2" id="KW-1133">Transmembrane helix</keyword>
<evidence type="ECO:0000256" key="2">
    <source>
        <dbReference type="SAM" id="Phobius"/>
    </source>
</evidence>
<dbReference type="AlphaFoldDB" id="A0A5J4TGQ7"/>
<keyword evidence="2" id="KW-0472">Membrane</keyword>
<comment type="caution">
    <text evidence="3">The sequence shown here is derived from an EMBL/GenBank/DDBJ whole genome shotgun (WGS) entry which is preliminary data.</text>
</comment>
<sequence>KFRYVGSDWKVVKPKSRTRLEQDDQYADAMTGLIDAQQALLVAMENGISGHNNIEQIAHAYAMLCVGANAVAQLRELANSPREFRGVVGEIFGAQEGGLVAFSISIRAILVFTVLDLITIVAVALISTVLTVPTVLAIRNAVNTRVSMEVSIQSGSSEGMNDSGEQGVQKSERKSVEDEESLE</sequence>
<feature type="region of interest" description="Disordered" evidence="1">
    <location>
        <begin position="153"/>
        <end position="183"/>
    </location>
</feature>
<gene>
    <name evidence="3" type="ORF">EZS28_047024</name>
</gene>
<name>A0A5J4TGQ7_9EUKA</name>
<organism evidence="3 4">
    <name type="scientific">Streblomastix strix</name>
    <dbReference type="NCBI Taxonomy" id="222440"/>
    <lineage>
        <taxon>Eukaryota</taxon>
        <taxon>Metamonada</taxon>
        <taxon>Preaxostyla</taxon>
        <taxon>Oxymonadida</taxon>
        <taxon>Streblomastigidae</taxon>
        <taxon>Streblomastix</taxon>
    </lineage>
</organism>
<dbReference type="Proteomes" id="UP000324800">
    <property type="component" value="Unassembled WGS sequence"/>
</dbReference>
<feature type="compositionally biased region" description="Polar residues" evidence="1">
    <location>
        <begin position="153"/>
        <end position="169"/>
    </location>
</feature>
<evidence type="ECO:0000313" key="3">
    <source>
        <dbReference type="EMBL" id="KAA6357448.1"/>
    </source>
</evidence>
<accession>A0A5J4TGQ7</accession>
<feature type="non-terminal residue" evidence="3">
    <location>
        <position position="1"/>
    </location>
</feature>
<protein>
    <submittedName>
        <fullName evidence="3">Uncharacterized protein</fullName>
    </submittedName>
</protein>